<dbReference type="PANTHER" id="PTHR46467">
    <property type="entry name" value="TETHER CONTAINING UBX DOMAIN FOR GLUT4"/>
    <property type="match status" value="1"/>
</dbReference>
<name>A0AAV9HY68_9PEZI</name>
<dbReference type="Gene3D" id="3.10.20.90">
    <property type="entry name" value="Phosphatidylinositol 3-kinase Catalytic Subunit, Chain A, domain 1"/>
    <property type="match status" value="1"/>
</dbReference>
<dbReference type="GO" id="GO:0006886">
    <property type="term" value="P:intracellular protein transport"/>
    <property type="evidence" value="ECO:0007669"/>
    <property type="project" value="TreeGrafter"/>
</dbReference>
<feature type="region of interest" description="Disordered" evidence="1">
    <location>
        <begin position="448"/>
        <end position="496"/>
    </location>
</feature>
<dbReference type="GO" id="GO:0005737">
    <property type="term" value="C:cytoplasm"/>
    <property type="evidence" value="ECO:0007669"/>
    <property type="project" value="TreeGrafter"/>
</dbReference>
<evidence type="ECO:0000313" key="3">
    <source>
        <dbReference type="EMBL" id="KAK4464880.1"/>
    </source>
</evidence>
<evidence type="ECO:0000256" key="1">
    <source>
        <dbReference type="SAM" id="MobiDB-lite"/>
    </source>
</evidence>
<feature type="compositionally biased region" description="Low complexity" evidence="1">
    <location>
        <begin position="458"/>
        <end position="477"/>
    </location>
</feature>
<evidence type="ECO:0000259" key="2">
    <source>
        <dbReference type="Pfam" id="PF11470"/>
    </source>
</evidence>
<accession>A0AAV9HY68</accession>
<dbReference type="InterPro" id="IPR021569">
    <property type="entry name" value="TUG-UBL1"/>
</dbReference>
<reference evidence="3" key="2">
    <citation type="submission" date="2023-06" db="EMBL/GenBank/DDBJ databases">
        <authorList>
            <consortium name="Lawrence Berkeley National Laboratory"/>
            <person name="Mondo S.J."/>
            <person name="Hensen N."/>
            <person name="Bonometti L."/>
            <person name="Westerberg I."/>
            <person name="Brannstrom I.O."/>
            <person name="Guillou S."/>
            <person name="Cros-Aarteil S."/>
            <person name="Calhoun S."/>
            <person name="Haridas S."/>
            <person name="Kuo A."/>
            <person name="Pangilinan J."/>
            <person name="Riley R."/>
            <person name="Labutti K."/>
            <person name="Andreopoulos B."/>
            <person name="Lipzen A."/>
            <person name="Chen C."/>
            <person name="Yanf M."/>
            <person name="Daum C."/>
            <person name="Ng V."/>
            <person name="Clum A."/>
            <person name="Steindorff A."/>
            <person name="Ohm R."/>
            <person name="Martin F."/>
            <person name="Silar P."/>
            <person name="Natvig D."/>
            <person name="Lalanne C."/>
            <person name="Gautier V."/>
            <person name="Ament-Velasquez S.L."/>
            <person name="Kruys A."/>
            <person name="Hutchinson M.I."/>
            <person name="Powell A.J."/>
            <person name="Barry K."/>
            <person name="Miller A.N."/>
            <person name="Grigoriev I.V."/>
            <person name="Debuchy R."/>
            <person name="Gladieux P."/>
            <person name="Thoren M.H."/>
            <person name="Johannesson H."/>
        </authorList>
    </citation>
    <scope>NUCLEOTIDE SEQUENCE</scope>
    <source>
        <strain evidence="3">PSN324</strain>
    </source>
</reference>
<reference evidence="3" key="1">
    <citation type="journal article" date="2023" name="Mol. Phylogenet. Evol.">
        <title>Genome-scale phylogeny and comparative genomics of the fungal order Sordariales.</title>
        <authorList>
            <person name="Hensen N."/>
            <person name="Bonometti L."/>
            <person name="Westerberg I."/>
            <person name="Brannstrom I.O."/>
            <person name="Guillou S."/>
            <person name="Cros-Aarteil S."/>
            <person name="Calhoun S."/>
            <person name="Haridas S."/>
            <person name="Kuo A."/>
            <person name="Mondo S."/>
            <person name="Pangilinan J."/>
            <person name="Riley R."/>
            <person name="LaButti K."/>
            <person name="Andreopoulos B."/>
            <person name="Lipzen A."/>
            <person name="Chen C."/>
            <person name="Yan M."/>
            <person name="Daum C."/>
            <person name="Ng V."/>
            <person name="Clum A."/>
            <person name="Steindorff A."/>
            <person name="Ohm R.A."/>
            <person name="Martin F."/>
            <person name="Silar P."/>
            <person name="Natvig D.O."/>
            <person name="Lalanne C."/>
            <person name="Gautier V."/>
            <person name="Ament-Velasquez S.L."/>
            <person name="Kruys A."/>
            <person name="Hutchinson M.I."/>
            <person name="Powell A.J."/>
            <person name="Barry K."/>
            <person name="Miller A.N."/>
            <person name="Grigoriev I.V."/>
            <person name="Debuchy R."/>
            <person name="Gladieux P."/>
            <person name="Hiltunen Thoren M."/>
            <person name="Johannesson H."/>
        </authorList>
    </citation>
    <scope>NUCLEOTIDE SEQUENCE</scope>
    <source>
        <strain evidence="3">PSN324</strain>
    </source>
</reference>
<feature type="compositionally biased region" description="Basic and acidic residues" evidence="1">
    <location>
        <begin position="196"/>
        <end position="220"/>
    </location>
</feature>
<dbReference type="InterPro" id="IPR029071">
    <property type="entry name" value="Ubiquitin-like_domsf"/>
</dbReference>
<dbReference type="PANTHER" id="PTHR46467:SF1">
    <property type="entry name" value="TETHER CONTAINING UBX DOMAIN FOR GLUT4"/>
    <property type="match status" value="1"/>
</dbReference>
<organism evidence="3 4">
    <name type="scientific">Cladorrhinum samala</name>
    <dbReference type="NCBI Taxonomy" id="585594"/>
    <lineage>
        <taxon>Eukaryota</taxon>
        <taxon>Fungi</taxon>
        <taxon>Dikarya</taxon>
        <taxon>Ascomycota</taxon>
        <taxon>Pezizomycotina</taxon>
        <taxon>Sordariomycetes</taxon>
        <taxon>Sordariomycetidae</taxon>
        <taxon>Sordariales</taxon>
        <taxon>Podosporaceae</taxon>
        <taxon>Cladorrhinum</taxon>
    </lineage>
</organism>
<dbReference type="EMBL" id="MU864944">
    <property type="protein sequence ID" value="KAK4464880.1"/>
    <property type="molecule type" value="Genomic_DNA"/>
</dbReference>
<feature type="domain" description="TUG ubiquitin-like" evidence="2">
    <location>
        <begin position="9"/>
        <end position="71"/>
    </location>
</feature>
<comment type="caution">
    <text evidence="3">The sequence shown here is derived from an EMBL/GenBank/DDBJ whole genome shotgun (WGS) entry which is preliminary data.</text>
</comment>
<evidence type="ECO:0000313" key="4">
    <source>
        <dbReference type="Proteomes" id="UP001321749"/>
    </source>
</evidence>
<gene>
    <name evidence="3" type="ORF">QBC42DRAFT_262533</name>
</gene>
<dbReference type="GO" id="GO:0005634">
    <property type="term" value="C:nucleus"/>
    <property type="evidence" value="ECO:0007669"/>
    <property type="project" value="TreeGrafter"/>
</dbReference>
<sequence>MAAHVEVVSADLRRMKVKVVPGTFLIDVLNEACKKFNVSSDKYELKYKQKIVDLTGPFRTSGLVSGAKLELVQKSKSASVVSIALDVNGQRYVKKLPNDMTLWQALRQFETSESGLHLTDRGVPVGQQNGQLYHEAPVVNIMGREYSSLEDLQKTMSQCGISSGSMVLRVSFRLTEKTLFDAMSDISQFLQDVDPQELKPEPKKEEVKPAPVAEEPKEQNDPVPAVPNPEEPAAAATSKEVAPPNVEAPSTAADSMDVDKPPLVASEPTDRLQPTGVFSAPTTSTPIAATIQVDDEDFEPTTAHAQLHQQQLLQKAQNTRLKSDAELAAIAEEEARKLAQIKKVEIRVRFPDGSSAAWTASPEDTGAWLYQAIRGVMVHPNQPFKLIIPGNKTHIQEDKKRLVAGYKLQTRELVQLHWDDSVPLSARKEPFLKNSVADKAKALPIPDIPQASAEDVDNAAAAGSSSKPANSNKKANNLDPEAMKKKFSKFLGLSKK</sequence>
<dbReference type="GO" id="GO:0012506">
    <property type="term" value="C:vesicle membrane"/>
    <property type="evidence" value="ECO:0007669"/>
    <property type="project" value="TreeGrafter"/>
</dbReference>
<dbReference type="Pfam" id="PF11470">
    <property type="entry name" value="TUG-UBL1"/>
    <property type="match status" value="1"/>
</dbReference>
<dbReference type="Proteomes" id="UP001321749">
    <property type="component" value="Unassembled WGS sequence"/>
</dbReference>
<feature type="region of interest" description="Disordered" evidence="1">
    <location>
        <begin position="193"/>
        <end position="282"/>
    </location>
</feature>
<dbReference type="AlphaFoldDB" id="A0AAV9HY68"/>
<protein>
    <submittedName>
        <fullName evidence="3">GLUT4 regulating protein TUG-domain-containing protein</fullName>
    </submittedName>
</protein>
<dbReference type="CDD" id="cd16105">
    <property type="entry name" value="Ubl_ASPSCR1_like"/>
    <property type="match status" value="1"/>
</dbReference>
<keyword evidence="4" id="KW-1185">Reference proteome</keyword>
<dbReference type="SUPFAM" id="SSF54236">
    <property type="entry name" value="Ubiquitin-like"/>
    <property type="match status" value="2"/>
</dbReference>
<proteinExistence type="predicted"/>